<dbReference type="Proteomes" id="UP000640531">
    <property type="component" value="Unassembled WGS sequence"/>
</dbReference>
<dbReference type="InterPro" id="IPR024524">
    <property type="entry name" value="DUF3800"/>
</dbReference>
<comment type="caution">
    <text evidence="1">The sequence shown here is derived from an EMBL/GenBank/DDBJ whole genome shotgun (WGS) entry which is preliminary data.</text>
</comment>
<protein>
    <submittedName>
        <fullName evidence="1">DUF3800 domain-containing protein</fullName>
    </submittedName>
</protein>
<evidence type="ECO:0000313" key="2">
    <source>
        <dbReference type="Proteomes" id="UP000640531"/>
    </source>
</evidence>
<keyword evidence="2" id="KW-1185">Reference proteome</keyword>
<gene>
    <name evidence="1" type="ORF">H6G59_13465</name>
</gene>
<dbReference type="EMBL" id="JACJST010000011">
    <property type="protein sequence ID" value="MBD2568889.1"/>
    <property type="molecule type" value="Genomic_DNA"/>
</dbReference>
<proteinExistence type="predicted"/>
<evidence type="ECO:0000313" key="1">
    <source>
        <dbReference type="EMBL" id="MBD2568889.1"/>
    </source>
</evidence>
<dbReference type="Pfam" id="PF12686">
    <property type="entry name" value="DUF3800"/>
    <property type="match status" value="1"/>
</dbReference>
<accession>A0ABR8FGH9</accession>
<organism evidence="1 2">
    <name type="scientific">Anabaena lutea FACHB-196</name>
    <dbReference type="NCBI Taxonomy" id="2692881"/>
    <lineage>
        <taxon>Bacteria</taxon>
        <taxon>Bacillati</taxon>
        <taxon>Cyanobacteriota</taxon>
        <taxon>Cyanophyceae</taxon>
        <taxon>Nostocales</taxon>
        <taxon>Nostocaceae</taxon>
        <taxon>Anabaena</taxon>
    </lineage>
</organism>
<reference evidence="1 2" key="1">
    <citation type="journal article" date="2020" name="ISME J.">
        <title>Comparative genomics reveals insights into cyanobacterial evolution and habitat adaptation.</title>
        <authorList>
            <person name="Chen M.Y."/>
            <person name="Teng W.K."/>
            <person name="Zhao L."/>
            <person name="Hu C.X."/>
            <person name="Zhou Y.K."/>
            <person name="Han B.P."/>
            <person name="Song L.R."/>
            <person name="Shu W.S."/>
        </authorList>
    </citation>
    <scope>NUCLEOTIDE SEQUENCE [LARGE SCALE GENOMIC DNA]</scope>
    <source>
        <strain evidence="1 2">FACHB-196</strain>
    </source>
</reference>
<dbReference type="RefSeq" id="WP_190715193.1">
    <property type="nucleotide sequence ID" value="NZ_JACJST010000011.1"/>
</dbReference>
<name>A0ABR8FGH9_9NOST</name>
<sequence>MFLFYIDESGTGAKDNGTNYFVLASLAIYEKNYSKNYEQISLLKRNIVKTKEPEDWELKGNELCKGKELFKGWNFEARVRTFLSISETLNKIPCHIFSVVVNKKLLFENREGMKDDVILYRFTFHRLLEELDSFLKSSNESGILFLDSRSTHSTSKQDDRLVKAYRDWVNSRKYDCNFVEQPWLGASQFYVGLQLADYVAYLISLKTQDIQKDDRNVEFLKAFDILQEKIHLVEIP</sequence>